<dbReference type="Proteomes" id="UP001172680">
    <property type="component" value="Unassembled WGS sequence"/>
</dbReference>
<protein>
    <submittedName>
        <fullName evidence="1">Uncharacterized protein</fullName>
    </submittedName>
</protein>
<organism evidence="1 2">
    <name type="scientific">Coniosporium tulheliwenetii</name>
    <dbReference type="NCBI Taxonomy" id="3383036"/>
    <lineage>
        <taxon>Eukaryota</taxon>
        <taxon>Fungi</taxon>
        <taxon>Dikarya</taxon>
        <taxon>Ascomycota</taxon>
        <taxon>Pezizomycotina</taxon>
        <taxon>Dothideomycetes</taxon>
        <taxon>Dothideomycetes incertae sedis</taxon>
        <taxon>Coniosporium</taxon>
    </lineage>
</organism>
<accession>A0ACC2Z2K3</accession>
<dbReference type="EMBL" id="JAPDRP010000014">
    <property type="protein sequence ID" value="KAJ9641774.1"/>
    <property type="molecule type" value="Genomic_DNA"/>
</dbReference>
<gene>
    <name evidence="1" type="ORF">H2199_004986</name>
</gene>
<evidence type="ECO:0000313" key="1">
    <source>
        <dbReference type="EMBL" id="KAJ9641774.1"/>
    </source>
</evidence>
<keyword evidence="2" id="KW-1185">Reference proteome</keyword>
<sequence>MSIETKIDTLERKKHVDTEMLEVVGKEALPVDASWLRQEKKLVRKLDMTLMPMIWVLYMFNYLDRNNIAQARLNTFEEDLGLVGTDFNVAVSILNVGYTLMQLPSNMILTRVRPSLYMPFWVCVWSCISAATAGVHNYRGLVAVRFFLGIAEAPFFPGAFYLLSCWYIKKELALRTAILYSGLVLATAFSGLIAAGVFAGLDGARGLAGWRWLFLIEEERQVAIERIERDRVSNQETNRSVWYGLKLASKDFRVWVFPTDSTILPTIVRGFNLGSRTTTLLLTAPPYLLGAIISFIVAYSSDRFGKRGYHIAVPMLVAVVGFAISVAILNVPARYFASFLYISGCFAANSLVYSWGASTTGQTPEKRACATAIINVMGQLGNIWSPYCFRSGDSPRYTLAMVLMMAFSILSAVLCAFMKGVLRRDNKKLVQRFEGTGTEPQLYTL</sequence>
<name>A0ACC2Z2K3_9PEZI</name>
<proteinExistence type="predicted"/>
<reference evidence="1" key="1">
    <citation type="submission" date="2022-10" db="EMBL/GenBank/DDBJ databases">
        <title>Culturing micro-colonial fungi from biological soil crusts in the Mojave desert and describing Neophaeococcomyces mojavensis, and introducing the new genera and species Taxawa tesnikishii.</title>
        <authorList>
            <person name="Kurbessoian T."/>
            <person name="Stajich J.E."/>
        </authorList>
    </citation>
    <scope>NUCLEOTIDE SEQUENCE</scope>
    <source>
        <strain evidence="1">JES_115</strain>
    </source>
</reference>
<evidence type="ECO:0000313" key="2">
    <source>
        <dbReference type="Proteomes" id="UP001172680"/>
    </source>
</evidence>
<comment type="caution">
    <text evidence="1">The sequence shown here is derived from an EMBL/GenBank/DDBJ whole genome shotgun (WGS) entry which is preliminary data.</text>
</comment>